<keyword evidence="1" id="KW-0175">Coiled coil</keyword>
<proteinExistence type="predicted"/>
<dbReference type="AlphaFoldDB" id="W0RKQ6"/>
<accession>W0RKQ6</accession>
<dbReference type="STRING" id="861299.J421_3368"/>
<dbReference type="Gene3D" id="3.30.450.40">
    <property type="match status" value="1"/>
</dbReference>
<protein>
    <submittedName>
        <fullName evidence="3">GAF domain protein</fullName>
    </submittedName>
</protein>
<reference evidence="3 4" key="1">
    <citation type="journal article" date="2014" name="Genome Announc.">
        <title>Genome Sequence and Methylome of Soil Bacterium Gemmatirosa kalamazoonensis KBS708T, a Member of the Rarely Cultivated Gemmatimonadetes Phylum.</title>
        <authorList>
            <person name="Debruyn J.M."/>
            <person name="Radosevich M."/>
            <person name="Wommack K.E."/>
            <person name="Polson S.W."/>
            <person name="Hauser L.J."/>
            <person name="Fawaz M.N."/>
            <person name="Korlach J."/>
            <person name="Tsai Y.C."/>
        </authorList>
    </citation>
    <scope>NUCLEOTIDE SEQUENCE [LARGE SCALE GENOMIC DNA]</scope>
    <source>
        <strain evidence="3 4">KBS708</strain>
    </source>
</reference>
<name>W0RKQ6_9BACT</name>
<dbReference type="OrthoDB" id="9773346at2"/>
<dbReference type="EMBL" id="CP007128">
    <property type="protein sequence ID" value="AHG90905.1"/>
    <property type="molecule type" value="Genomic_DNA"/>
</dbReference>
<dbReference type="Pfam" id="PF13185">
    <property type="entry name" value="GAF_2"/>
    <property type="match status" value="1"/>
</dbReference>
<dbReference type="HOGENOM" id="CLU_629707_0_0_0"/>
<feature type="coiled-coil region" evidence="1">
    <location>
        <begin position="179"/>
        <end position="252"/>
    </location>
</feature>
<evidence type="ECO:0000313" key="4">
    <source>
        <dbReference type="Proteomes" id="UP000019151"/>
    </source>
</evidence>
<feature type="domain" description="GAF" evidence="2">
    <location>
        <begin position="282"/>
        <end position="429"/>
    </location>
</feature>
<dbReference type="KEGG" id="gba:J421_3368"/>
<dbReference type="Proteomes" id="UP000019151">
    <property type="component" value="Chromosome"/>
</dbReference>
<dbReference type="InterPro" id="IPR029016">
    <property type="entry name" value="GAF-like_dom_sf"/>
</dbReference>
<dbReference type="SMART" id="SM00065">
    <property type="entry name" value="GAF"/>
    <property type="match status" value="1"/>
</dbReference>
<evidence type="ECO:0000313" key="3">
    <source>
        <dbReference type="EMBL" id="AHG90905.1"/>
    </source>
</evidence>
<dbReference type="RefSeq" id="WP_148306365.1">
    <property type="nucleotide sequence ID" value="NZ_CP007128.1"/>
</dbReference>
<dbReference type="InterPro" id="IPR003018">
    <property type="entry name" value="GAF"/>
</dbReference>
<sequence>MPPRTLASLAHALGAAPDVGAALVALSEALAELDRGASVALLTYDERRGLLAERLLPLGGHTDRAPLDASMEHLPTQLRLGIMSGGRFVDLADRSSEVSRLFTLTLPAEGTLSLRGVRVEGYLPAVLALTEPRKIFGARVLDRFAPAVSLFELAFARLWEREAREEAVHTLEEVTQRVHAEYVRKLGALERQLADVRATPAVGMPAIAPPPVAMEMAATQQAEAVRRAERRAEMLEQQISSSAAQLEQTQLELHRRGETLRQTSRTLYLIDRVLSLDAAANDPRQLVDGLLALVGDDMQAQRCSLMLRAPEPNHLYLAAARGIAPHVMDGARVRFGEGVAGRVAQSRVPLLVRDVRDAGTHPLLHDQYFTTGSFISFPLVYHGELVGVVNLTNKANASAYTDEDVERVRLLGLVIALIATHAQLPERLLDVIAVA</sequence>
<dbReference type="eggNOG" id="COG3605">
    <property type="taxonomic scope" value="Bacteria"/>
</dbReference>
<dbReference type="InParanoid" id="W0RKQ6"/>
<evidence type="ECO:0000256" key="1">
    <source>
        <dbReference type="SAM" id="Coils"/>
    </source>
</evidence>
<gene>
    <name evidence="3" type="ORF">J421_3368</name>
</gene>
<evidence type="ECO:0000259" key="2">
    <source>
        <dbReference type="SMART" id="SM00065"/>
    </source>
</evidence>
<dbReference type="SUPFAM" id="SSF55781">
    <property type="entry name" value="GAF domain-like"/>
    <property type="match status" value="1"/>
</dbReference>
<keyword evidence="4" id="KW-1185">Reference proteome</keyword>
<organism evidence="3 4">
    <name type="scientific">Gemmatirosa kalamazoonensis</name>
    <dbReference type="NCBI Taxonomy" id="861299"/>
    <lineage>
        <taxon>Bacteria</taxon>
        <taxon>Pseudomonadati</taxon>
        <taxon>Gemmatimonadota</taxon>
        <taxon>Gemmatimonadia</taxon>
        <taxon>Gemmatimonadales</taxon>
        <taxon>Gemmatimonadaceae</taxon>
        <taxon>Gemmatirosa</taxon>
    </lineage>
</organism>